<dbReference type="Proteomes" id="UP001060215">
    <property type="component" value="Chromosome 12"/>
</dbReference>
<dbReference type="EMBL" id="CM045769">
    <property type="protein sequence ID" value="KAI7994605.1"/>
    <property type="molecule type" value="Genomic_DNA"/>
</dbReference>
<sequence>MKLRADLHQYEEDQIGSLNEELRKLKALKNDMDEKKSYHHNYQHEKMENLVTHINRVACKAKGVVEFFIANTGKLGGVAEDIKSIKIEMTDIRHKMNDLGVIHHVGTTASSNEGVPVPSKANRTIVGEEIMVGFDDEAMAIKEQLIGGKKQRDVISIIGMAGLGKTTLSKNVYNDPYIVHHFHIRAWACVSQPIFSHPSLQLSILTNNLHIDPWSFIYQTFKLVTVLALWCPNVFFSHKILRLVHLRYLAIQSDDFYVLPPSISNLFNLETLILGSRWSNITLPPNVLEMAKLRHLSTRGKYHIDSRSFVEASLSNCSSFTLYNLQTISYLCPCEPAQDFLAKTPNIRKLGFSGHLISESRHLMFPNLDFLSELENLKLCNTAKAWATNLHRVKFPANIRKLTLRETEIEWEEISTIGMLPNLEVLKLEMYACWGPRWETTDGGFCRLKFLKFKHLSVERWIASGSYFPRLEHLVLENCSRLKEIPSGLGDILTLQMIEVTLCTHFAEESAKKIKKEQKSNGNDWLKILINNQEYSGITYETESMESIVSGSFDSNFFIKIGDNGVARSSALRSFLGMARNPKFLVLILSVIFVCEAVIFHPISESHRFAALELFTPLHAWIFWKMGGDPRPVMREAYNMFRDGGDPEKLVTAFSRGQESEYFCASLYVGLYYEPQSKQDTAIVHMLAASQSPYGLRSESSSLSMLVQAILLDKKLEEVPTLVESVLSKVVEEFEHHLASQTELRRFFQIPNH</sequence>
<keyword evidence="2" id="KW-1185">Reference proteome</keyword>
<reference evidence="1 2" key="1">
    <citation type="journal article" date="2022" name="Plant J.">
        <title>Chromosome-level genome of Camellia lanceoleosa provides a valuable resource for understanding genome evolution and self-incompatibility.</title>
        <authorList>
            <person name="Gong W."/>
            <person name="Xiao S."/>
            <person name="Wang L."/>
            <person name="Liao Z."/>
            <person name="Chang Y."/>
            <person name="Mo W."/>
            <person name="Hu G."/>
            <person name="Li W."/>
            <person name="Zhao G."/>
            <person name="Zhu H."/>
            <person name="Hu X."/>
            <person name="Ji K."/>
            <person name="Xiang X."/>
            <person name="Song Q."/>
            <person name="Yuan D."/>
            <person name="Jin S."/>
            <person name="Zhang L."/>
        </authorList>
    </citation>
    <scope>NUCLEOTIDE SEQUENCE [LARGE SCALE GENOMIC DNA]</scope>
    <source>
        <strain evidence="1">SQ_2022a</strain>
    </source>
</reference>
<evidence type="ECO:0000313" key="2">
    <source>
        <dbReference type="Proteomes" id="UP001060215"/>
    </source>
</evidence>
<gene>
    <name evidence="1" type="ORF">LOK49_LG11G00418</name>
</gene>
<protein>
    <submittedName>
        <fullName evidence="1">Uncharacterized protein</fullName>
    </submittedName>
</protein>
<proteinExistence type="predicted"/>
<evidence type="ECO:0000313" key="1">
    <source>
        <dbReference type="EMBL" id="KAI7994605.1"/>
    </source>
</evidence>
<organism evidence="1 2">
    <name type="scientific">Camellia lanceoleosa</name>
    <dbReference type="NCBI Taxonomy" id="1840588"/>
    <lineage>
        <taxon>Eukaryota</taxon>
        <taxon>Viridiplantae</taxon>
        <taxon>Streptophyta</taxon>
        <taxon>Embryophyta</taxon>
        <taxon>Tracheophyta</taxon>
        <taxon>Spermatophyta</taxon>
        <taxon>Magnoliopsida</taxon>
        <taxon>eudicotyledons</taxon>
        <taxon>Gunneridae</taxon>
        <taxon>Pentapetalae</taxon>
        <taxon>asterids</taxon>
        <taxon>Ericales</taxon>
        <taxon>Theaceae</taxon>
        <taxon>Camellia</taxon>
    </lineage>
</organism>
<comment type="caution">
    <text evidence="1">The sequence shown here is derived from an EMBL/GenBank/DDBJ whole genome shotgun (WGS) entry which is preliminary data.</text>
</comment>
<name>A0ACC0G117_9ERIC</name>
<accession>A0ACC0G117</accession>